<proteinExistence type="predicted"/>
<feature type="region of interest" description="Disordered" evidence="1">
    <location>
        <begin position="1"/>
        <end position="20"/>
    </location>
</feature>
<dbReference type="Proteomes" id="UP000023152">
    <property type="component" value="Unassembled WGS sequence"/>
</dbReference>
<dbReference type="CDD" id="cd16655">
    <property type="entry name" value="RING-Ubox_WDSUB1-like"/>
    <property type="match status" value="1"/>
</dbReference>
<dbReference type="Pfam" id="PF04564">
    <property type="entry name" value="U-box"/>
    <property type="match status" value="1"/>
</dbReference>
<dbReference type="EMBL" id="ASPP01027905">
    <property type="protein sequence ID" value="ETO05636.1"/>
    <property type="molecule type" value="Genomic_DNA"/>
</dbReference>
<dbReference type="InterPro" id="IPR013083">
    <property type="entry name" value="Znf_RING/FYVE/PHD"/>
</dbReference>
<dbReference type="InterPro" id="IPR052085">
    <property type="entry name" value="WD-SAM-U-box"/>
</dbReference>
<protein>
    <recommendedName>
        <fullName evidence="2">U-box domain-containing protein</fullName>
    </recommendedName>
</protein>
<comment type="caution">
    <text evidence="3">The sequence shown here is derived from an EMBL/GenBank/DDBJ whole genome shotgun (WGS) entry which is preliminary data.</text>
</comment>
<dbReference type="Gene3D" id="3.30.40.10">
    <property type="entry name" value="Zinc/RING finger domain, C3HC4 (zinc finger)"/>
    <property type="match status" value="1"/>
</dbReference>
<evidence type="ECO:0000313" key="4">
    <source>
        <dbReference type="Proteomes" id="UP000023152"/>
    </source>
</evidence>
<dbReference type="PANTHER" id="PTHR46573:SF1">
    <property type="entry name" value="WD REPEAT, SAM AND U-BOX DOMAIN-CONTAINING PROTEIN 1"/>
    <property type="match status" value="1"/>
</dbReference>
<dbReference type="PANTHER" id="PTHR46573">
    <property type="entry name" value="WD REPEAT, SAM AND U-BOX DOMAIN-CONTAINING PROTEIN 1"/>
    <property type="match status" value="1"/>
</dbReference>
<dbReference type="AlphaFoldDB" id="X6LW77"/>
<dbReference type="GO" id="GO:0004842">
    <property type="term" value="F:ubiquitin-protein transferase activity"/>
    <property type="evidence" value="ECO:0007669"/>
    <property type="project" value="InterPro"/>
</dbReference>
<dbReference type="OrthoDB" id="10064100at2759"/>
<dbReference type="SUPFAM" id="SSF57850">
    <property type="entry name" value="RING/U-box"/>
    <property type="match status" value="1"/>
</dbReference>
<dbReference type="PROSITE" id="PS51698">
    <property type="entry name" value="U_BOX"/>
    <property type="match status" value="1"/>
</dbReference>
<organism evidence="3 4">
    <name type="scientific">Reticulomyxa filosa</name>
    <dbReference type="NCBI Taxonomy" id="46433"/>
    <lineage>
        <taxon>Eukaryota</taxon>
        <taxon>Sar</taxon>
        <taxon>Rhizaria</taxon>
        <taxon>Retaria</taxon>
        <taxon>Foraminifera</taxon>
        <taxon>Monothalamids</taxon>
        <taxon>Reticulomyxidae</taxon>
        <taxon>Reticulomyxa</taxon>
    </lineage>
</organism>
<gene>
    <name evidence="3" type="ORF">RFI_31760</name>
</gene>
<dbReference type="GO" id="GO:0016567">
    <property type="term" value="P:protein ubiquitination"/>
    <property type="evidence" value="ECO:0007669"/>
    <property type="project" value="InterPro"/>
</dbReference>
<name>X6LW77_RETFI</name>
<keyword evidence="4" id="KW-1185">Reference proteome</keyword>
<feature type="domain" description="U-box" evidence="2">
    <location>
        <begin position="22"/>
        <end position="95"/>
    </location>
</feature>
<accession>X6LW77</accession>
<evidence type="ECO:0000256" key="1">
    <source>
        <dbReference type="SAM" id="MobiDB-lite"/>
    </source>
</evidence>
<dbReference type="InterPro" id="IPR003613">
    <property type="entry name" value="Ubox_domain"/>
</dbReference>
<dbReference type="SMART" id="SM00504">
    <property type="entry name" value="Ubox"/>
    <property type="match status" value="1"/>
</dbReference>
<feature type="compositionally biased region" description="Basic and acidic residues" evidence="1">
    <location>
        <begin position="7"/>
        <end position="20"/>
    </location>
</feature>
<reference evidence="3 4" key="1">
    <citation type="journal article" date="2013" name="Curr. Biol.">
        <title>The Genome of the Foraminiferan Reticulomyxa filosa.</title>
        <authorList>
            <person name="Glockner G."/>
            <person name="Hulsmann N."/>
            <person name="Schleicher M."/>
            <person name="Noegel A.A."/>
            <person name="Eichinger L."/>
            <person name="Gallinger C."/>
            <person name="Pawlowski J."/>
            <person name="Sierra R."/>
            <person name="Euteneuer U."/>
            <person name="Pillet L."/>
            <person name="Moustafa A."/>
            <person name="Platzer M."/>
            <person name="Groth M."/>
            <person name="Szafranski K."/>
            <person name="Schliwa M."/>
        </authorList>
    </citation>
    <scope>NUCLEOTIDE SEQUENCE [LARGE SCALE GENOMIC DNA]</scope>
</reference>
<sequence length="407" mass="45568">MAMAVVESKEDSVADNKSTDEDIPQEFMCPITREVMRNPVITVVGHSYEREAIEEWLLKHNSDPLTGMQLSSKMLVPNHTLRKQIESYVVKYGIKIKSSVTSFHPLLKLLREHTEVMRCFYASSNILHRLSDDWLEKHKEWQSWIKNYLKSLKKFTQQMQETRANMLKHLLWLRGLAKAYANKELALYLEKDELKLQTTQSKGEEVKASDDDIAIQHILPRFIALKTSLRCVAGAQELNLTPTQQMLKLLEAIIEKSDITGSNFDFEEEAVAFSALLGAMVGGNAGGTTGATIGSAGGPVGTVAGATIGFYLGVLVGATPPMAYAAYREHSKAHISSDLEIINLAHLGLSRYCCHVSQELKELVKYNDLLSEQMSTWLAHTTLESLALELWLNPLELLISLLQEPLL</sequence>
<evidence type="ECO:0000259" key="2">
    <source>
        <dbReference type="PROSITE" id="PS51698"/>
    </source>
</evidence>
<evidence type="ECO:0000313" key="3">
    <source>
        <dbReference type="EMBL" id="ETO05636.1"/>
    </source>
</evidence>